<proteinExistence type="predicted"/>
<feature type="non-terminal residue" evidence="1">
    <location>
        <position position="1"/>
    </location>
</feature>
<keyword evidence="2" id="KW-1185">Reference proteome</keyword>
<comment type="caution">
    <text evidence="1">The sequence shown here is derived from an EMBL/GenBank/DDBJ whole genome shotgun (WGS) entry which is preliminary data.</text>
</comment>
<dbReference type="EMBL" id="CAJOBP010013281">
    <property type="protein sequence ID" value="CAF4573251.1"/>
    <property type="molecule type" value="Genomic_DNA"/>
</dbReference>
<gene>
    <name evidence="1" type="ORF">UJA718_LOCUS30376</name>
</gene>
<protein>
    <submittedName>
        <fullName evidence="1">Uncharacterized protein</fullName>
    </submittedName>
</protein>
<sequence>VLVTSISQHDEIDQGIVGPNVTQDTCCHCDNPGAKVLHVSECPEFSWP</sequence>
<accession>A0A821A8A4</accession>
<dbReference type="Proteomes" id="UP000663873">
    <property type="component" value="Unassembled WGS sequence"/>
</dbReference>
<evidence type="ECO:0000313" key="1">
    <source>
        <dbReference type="EMBL" id="CAF4573251.1"/>
    </source>
</evidence>
<reference evidence="1" key="1">
    <citation type="submission" date="2021-02" db="EMBL/GenBank/DDBJ databases">
        <authorList>
            <person name="Nowell W R."/>
        </authorList>
    </citation>
    <scope>NUCLEOTIDE SEQUENCE</scope>
</reference>
<dbReference type="AlphaFoldDB" id="A0A821A8A4"/>
<organism evidence="1 2">
    <name type="scientific">Rotaria socialis</name>
    <dbReference type="NCBI Taxonomy" id="392032"/>
    <lineage>
        <taxon>Eukaryota</taxon>
        <taxon>Metazoa</taxon>
        <taxon>Spiralia</taxon>
        <taxon>Gnathifera</taxon>
        <taxon>Rotifera</taxon>
        <taxon>Eurotatoria</taxon>
        <taxon>Bdelloidea</taxon>
        <taxon>Philodinida</taxon>
        <taxon>Philodinidae</taxon>
        <taxon>Rotaria</taxon>
    </lineage>
</organism>
<evidence type="ECO:0000313" key="2">
    <source>
        <dbReference type="Proteomes" id="UP000663873"/>
    </source>
</evidence>
<name>A0A821A8A4_9BILA</name>